<keyword evidence="3" id="KW-0413">Isomerase</keyword>
<dbReference type="InterPro" id="IPR029045">
    <property type="entry name" value="ClpP/crotonase-like_dom_sf"/>
</dbReference>
<evidence type="ECO:0000313" key="5">
    <source>
        <dbReference type="Proteomes" id="UP001235939"/>
    </source>
</evidence>
<dbReference type="Pfam" id="PF00378">
    <property type="entry name" value="ECH_1"/>
    <property type="match status" value="1"/>
</dbReference>
<dbReference type="InterPro" id="IPR001753">
    <property type="entry name" value="Enoyl-CoA_hydra/iso"/>
</dbReference>
<dbReference type="EMBL" id="CP092875">
    <property type="protein sequence ID" value="UYV75946.1"/>
    <property type="molecule type" value="Genomic_DNA"/>
</dbReference>
<keyword evidence="2" id="KW-0576">Peroxisome</keyword>
<organism evidence="4 5">
    <name type="scientific">Cordylochernes scorpioides</name>
    <dbReference type="NCBI Taxonomy" id="51811"/>
    <lineage>
        <taxon>Eukaryota</taxon>
        <taxon>Metazoa</taxon>
        <taxon>Ecdysozoa</taxon>
        <taxon>Arthropoda</taxon>
        <taxon>Chelicerata</taxon>
        <taxon>Arachnida</taxon>
        <taxon>Pseudoscorpiones</taxon>
        <taxon>Cheliferoidea</taxon>
        <taxon>Chernetidae</taxon>
        <taxon>Cordylochernes</taxon>
    </lineage>
</organism>
<comment type="subcellular location">
    <subcellularLocation>
        <location evidence="1">Peroxisome</location>
    </subcellularLocation>
</comment>
<keyword evidence="5" id="KW-1185">Reference proteome</keyword>
<evidence type="ECO:0000256" key="2">
    <source>
        <dbReference type="ARBA" id="ARBA00023140"/>
    </source>
</evidence>
<dbReference type="Gene3D" id="3.90.226.10">
    <property type="entry name" value="2-enoyl-CoA Hydratase, Chain A, domain 1"/>
    <property type="match status" value="1"/>
</dbReference>
<name>A0ABY6L6Q3_9ARAC</name>
<dbReference type="PANTHER" id="PTHR43684">
    <property type="match status" value="1"/>
</dbReference>
<dbReference type="InterPro" id="IPR014748">
    <property type="entry name" value="Enoyl-CoA_hydra_C"/>
</dbReference>
<dbReference type="Gene3D" id="1.10.12.10">
    <property type="entry name" value="Lyase 2-enoyl-coa Hydratase, Chain A, domain 2"/>
    <property type="match status" value="1"/>
</dbReference>
<gene>
    <name evidence="4" type="ORF">LAZ67_13001888</name>
</gene>
<dbReference type="Proteomes" id="UP001235939">
    <property type="component" value="Chromosome 13"/>
</dbReference>
<dbReference type="SUPFAM" id="SSF52096">
    <property type="entry name" value="ClpP/crotonase"/>
    <property type="match status" value="1"/>
</dbReference>
<protein>
    <submittedName>
        <fullName evidence="4">ECI2</fullName>
    </submittedName>
</protein>
<dbReference type="CDD" id="cd06558">
    <property type="entry name" value="crotonase-like"/>
    <property type="match status" value="1"/>
</dbReference>
<dbReference type="PANTHER" id="PTHR43684:SF1">
    <property type="entry name" value="ENOYL-COA DELTA ISOMERASE 2"/>
    <property type="match status" value="1"/>
</dbReference>
<dbReference type="InterPro" id="IPR051053">
    <property type="entry name" value="ECH/Chromodomain_protein"/>
</dbReference>
<evidence type="ECO:0000313" key="4">
    <source>
        <dbReference type="EMBL" id="UYV75946.1"/>
    </source>
</evidence>
<evidence type="ECO:0000256" key="3">
    <source>
        <dbReference type="ARBA" id="ARBA00023235"/>
    </source>
</evidence>
<evidence type="ECO:0000256" key="1">
    <source>
        <dbReference type="ARBA" id="ARBA00004275"/>
    </source>
</evidence>
<sequence>MDKYPGLSLSVKDGITLITLNRPAKKNSLTQEPSQTVCATPGTGDYYCSGNDLSNFIKGAQGGDIPTMAAQSGKLLQKYIDSYIDFPKPLIVGINGHAIGISVTVLGLCDLVFSSDQATFHTPFSSLGQAPEGCSSLLFRRLMGSKANRMLMLNYKMKAKEAYECGLVSELLPHDNFASEFAQRLQQIAQLPAESLRCAKRPAQELEKELLHKINAKECEQLVERWQSDDCMAALAKFFQRSKSNL</sequence>
<accession>A0ABY6L6Q3</accession>
<proteinExistence type="predicted"/>
<reference evidence="4 5" key="1">
    <citation type="submission" date="2022-01" db="EMBL/GenBank/DDBJ databases">
        <title>A chromosomal length assembly of Cordylochernes scorpioides.</title>
        <authorList>
            <person name="Zeh D."/>
            <person name="Zeh J."/>
        </authorList>
    </citation>
    <scope>NUCLEOTIDE SEQUENCE [LARGE SCALE GENOMIC DNA]</scope>
    <source>
        <strain evidence="4">IN4F17</strain>
        <tissue evidence="4">Whole Body</tissue>
    </source>
</reference>